<evidence type="ECO:0000313" key="10">
    <source>
        <dbReference type="Proteomes" id="UP000002063"/>
    </source>
</evidence>
<keyword evidence="4" id="KW-0808">Transferase</keyword>
<dbReference type="SMART" id="SM00981">
    <property type="entry name" value="THUMP"/>
    <property type="match status" value="1"/>
</dbReference>
<dbReference type="GO" id="GO:0030488">
    <property type="term" value="P:tRNA methylation"/>
    <property type="evidence" value="ECO:0007669"/>
    <property type="project" value="TreeGrafter"/>
</dbReference>
<organism evidence="9 10">
    <name type="scientific">Methanocaldococcus vulcanius (strain ATCC 700851 / DSM 12094 / M7)</name>
    <name type="common">Methanococcus vulcanius</name>
    <dbReference type="NCBI Taxonomy" id="579137"/>
    <lineage>
        <taxon>Archaea</taxon>
        <taxon>Methanobacteriati</taxon>
        <taxon>Methanobacteriota</taxon>
        <taxon>Methanomada group</taxon>
        <taxon>Methanococci</taxon>
        <taxon>Methanococcales</taxon>
        <taxon>Methanocaldococcaceae</taxon>
        <taxon>Methanocaldococcus</taxon>
    </lineage>
</organism>
<dbReference type="GeneID" id="8512508"/>
<dbReference type="InterPro" id="IPR002052">
    <property type="entry name" value="DNA_methylase_N6_adenine_CS"/>
</dbReference>
<evidence type="ECO:0000256" key="5">
    <source>
        <dbReference type="ARBA" id="ARBA00022691"/>
    </source>
</evidence>
<dbReference type="InterPro" id="IPR004114">
    <property type="entry name" value="THUMP_dom"/>
</dbReference>
<dbReference type="NCBIfam" id="NF040721">
    <property type="entry name" value="Trm14_Arch"/>
    <property type="match status" value="1"/>
</dbReference>
<comment type="subcellular location">
    <subcellularLocation>
        <location evidence="1">Cytoplasm</location>
    </subcellularLocation>
</comment>
<evidence type="ECO:0000256" key="1">
    <source>
        <dbReference type="ARBA" id="ARBA00004496"/>
    </source>
</evidence>
<gene>
    <name evidence="9" type="ordered locus">Metvu_0180</name>
</gene>
<dbReference type="PANTHER" id="PTHR14911">
    <property type="entry name" value="THUMP DOMAIN-CONTAINING"/>
    <property type="match status" value="1"/>
</dbReference>
<dbReference type="EMBL" id="CP001787">
    <property type="protein sequence ID" value="ACX72047.1"/>
    <property type="molecule type" value="Genomic_DNA"/>
</dbReference>
<evidence type="ECO:0000313" key="9">
    <source>
        <dbReference type="EMBL" id="ACX72047.1"/>
    </source>
</evidence>
<dbReference type="SUPFAM" id="SSF143437">
    <property type="entry name" value="THUMP domain-like"/>
    <property type="match status" value="1"/>
</dbReference>
<dbReference type="PROSITE" id="PS51165">
    <property type="entry name" value="THUMP"/>
    <property type="match status" value="1"/>
</dbReference>
<evidence type="ECO:0000256" key="4">
    <source>
        <dbReference type="ARBA" id="ARBA00022679"/>
    </source>
</evidence>
<dbReference type="InterPro" id="IPR054170">
    <property type="entry name" value="RlmL_1st"/>
</dbReference>
<dbReference type="GO" id="GO:0005737">
    <property type="term" value="C:cytoplasm"/>
    <property type="evidence" value="ECO:0007669"/>
    <property type="project" value="UniProtKB-SubCell"/>
</dbReference>
<dbReference type="PROSITE" id="PS00092">
    <property type="entry name" value="N6_MTASE"/>
    <property type="match status" value="1"/>
</dbReference>
<dbReference type="OrthoDB" id="7080at2157"/>
<dbReference type="RefSeq" id="WP_012819593.1">
    <property type="nucleotide sequence ID" value="NC_013407.1"/>
</dbReference>
<dbReference type="AlphaFoldDB" id="C9REP5"/>
<keyword evidence="2" id="KW-0963">Cytoplasm</keyword>
<dbReference type="Gene3D" id="3.30.2130.30">
    <property type="match status" value="1"/>
</dbReference>
<dbReference type="InterPro" id="IPR053943">
    <property type="entry name" value="RlmKL-like_Mtase_CS"/>
</dbReference>
<keyword evidence="10" id="KW-1185">Reference proteome</keyword>
<sequence length="381" mass="43516">MDYYSTLSPGLEKVSQREIETLGGKIREIRNNKGRIFFKGDLEVIPKINYLSRTIERLNILLHREEIPNISLEDIYERVYSIDWSEWIKEDQAFAIRPLRVGTHNFTSIDIGRVAGEALINSYKRDKNVRLKVNLNEPDIIVRVEVIFDEVIVGLDTTGDIALDKRGYRVFNHPAHLNATIASSLIYLSDWKDEETLLDPMCGSGTIPIEGALIKRNIPPGKFREKKYGFKFVNIFGYGLLEEIKKSILENEELYSIYGIDKNEKYILGAVENARSAGVFDTISLSIGDATKMEENFKDIDVIIANPPYGIRMGSKRGVKKLYEKFLLSAKKIMHDSSRMVVITAEDKLFREAVVRQNFNIMDEFAVMFGGLLTKVFIISL</sequence>
<dbReference type="HOGENOM" id="CLU_032119_0_0_2"/>
<dbReference type="GO" id="GO:0016423">
    <property type="term" value="F:tRNA (guanine) methyltransferase activity"/>
    <property type="evidence" value="ECO:0007669"/>
    <property type="project" value="TreeGrafter"/>
</dbReference>
<dbReference type="Pfam" id="PF01170">
    <property type="entry name" value="UPF0020"/>
    <property type="match status" value="1"/>
</dbReference>
<dbReference type="FunFam" id="3.30.2130.30:FF:000014">
    <property type="entry name" value="Putative RNA methylase"/>
    <property type="match status" value="1"/>
</dbReference>
<protein>
    <submittedName>
        <fullName evidence="9">RNA methylase</fullName>
    </submittedName>
</protein>
<dbReference type="SUPFAM" id="SSF53335">
    <property type="entry name" value="S-adenosyl-L-methionine-dependent methyltransferases"/>
    <property type="match status" value="1"/>
</dbReference>
<keyword evidence="3 9" id="KW-0489">Methyltransferase</keyword>
<proteinExistence type="predicted"/>
<dbReference type="STRING" id="579137.Metvu_0180"/>
<dbReference type="Pfam" id="PF22020">
    <property type="entry name" value="RlmL_1st"/>
    <property type="match status" value="1"/>
</dbReference>
<dbReference type="Proteomes" id="UP000002063">
    <property type="component" value="Chromosome"/>
</dbReference>
<evidence type="ECO:0000256" key="7">
    <source>
        <dbReference type="PROSITE-ProRule" id="PRU00529"/>
    </source>
</evidence>
<evidence type="ECO:0000256" key="3">
    <source>
        <dbReference type="ARBA" id="ARBA00022603"/>
    </source>
</evidence>
<evidence type="ECO:0000256" key="2">
    <source>
        <dbReference type="ARBA" id="ARBA00022490"/>
    </source>
</evidence>
<dbReference type="CDD" id="cd11715">
    <property type="entry name" value="THUMP_AdoMetMT"/>
    <property type="match status" value="1"/>
</dbReference>
<dbReference type="GO" id="GO:0003723">
    <property type="term" value="F:RNA binding"/>
    <property type="evidence" value="ECO:0007669"/>
    <property type="project" value="UniProtKB-UniRule"/>
</dbReference>
<name>C9REP5_METVM</name>
<dbReference type="Pfam" id="PF02926">
    <property type="entry name" value="THUMP"/>
    <property type="match status" value="1"/>
</dbReference>
<accession>C9REP5</accession>
<dbReference type="PANTHER" id="PTHR14911:SF13">
    <property type="entry name" value="TRNA (GUANINE(6)-N2)-METHYLTRANSFERASE THUMP3"/>
    <property type="match status" value="1"/>
</dbReference>
<evidence type="ECO:0000256" key="6">
    <source>
        <dbReference type="ARBA" id="ARBA00022694"/>
    </source>
</evidence>
<dbReference type="PRINTS" id="PR00507">
    <property type="entry name" value="N12N6MTFRASE"/>
</dbReference>
<dbReference type="Gene3D" id="3.40.50.150">
    <property type="entry name" value="Vaccinia Virus protein VP39"/>
    <property type="match status" value="1"/>
</dbReference>
<dbReference type="eggNOG" id="arCOG00048">
    <property type="taxonomic scope" value="Archaea"/>
</dbReference>
<dbReference type="InterPro" id="IPR000241">
    <property type="entry name" value="RlmKL-like_Mtase"/>
</dbReference>
<feature type="domain" description="THUMP" evidence="8">
    <location>
        <begin position="43"/>
        <end position="157"/>
    </location>
</feature>
<dbReference type="KEGG" id="mvu:Metvu_0180"/>
<evidence type="ECO:0000259" key="8">
    <source>
        <dbReference type="PROSITE" id="PS51165"/>
    </source>
</evidence>
<keyword evidence="5" id="KW-0949">S-adenosyl-L-methionine</keyword>
<reference evidence="9" key="1">
    <citation type="submission" date="2009-10" db="EMBL/GenBank/DDBJ databases">
        <title>Complete sequence of chromosome of Methanocaldococcus vulcanius M7.</title>
        <authorList>
            <consortium name="US DOE Joint Genome Institute"/>
            <person name="Lucas S."/>
            <person name="Copeland A."/>
            <person name="Lapidus A."/>
            <person name="Glavina del Rio T."/>
            <person name="Dalin E."/>
            <person name="Tice H."/>
            <person name="Bruce D."/>
            <person name="Goodwin L."/>
            <person name="Pitluck S."/>
            <person name="Lcollab F.I."/>
            <person name="Brettin T."/>
            <person name="Detter J.C."/>
            <person name="Han C."/>
            <person name="Tapia R."/>
            <person name="Kuske C.R."/>
            <person name="Schmutz J."/>
            <person name="Larimer F."/>
            <person name="Land M."/>
            <person name="Hauser L."/>
            <person name="Kyrpides N."/>
            <person name="Ovchinikova G."/>
            <person name="Sieprawska-Lupa M."/>
            <person name="Whitman W.B."/>
            <person name="Woyke T."/>
        </authorList>
    </citation>
    <scope>NUCLEOTIDE SEQUENCE [LARGE SCALE GENOMIC DNA]</scope>
    <source>
        <strain evidence="9">M7</strain>
    </source>
</reference>
<dbReference type="PROSITE" id="PS01261">
    <property type="entry name" value="UPF0020"/>
    <property type="match status" value="1"/>
</dbReference>
<keyword evidence="7" id="KW-0694">RNA-binding</keyword>
<dbReference type="InterPro" id="IPR029063">
    <property type="entry name" value="SAM-dependent_MTases_sf"/>
</dbReference>
<dbReference type="InterPro" id="IPR053485">
    <property type="entry name" value="tRNA_guanine-N2-MTase"/>
</dbReference>
<dbReference type="FunFam" id="3.40.50.150:FF:000409">
    <property type="entry name" value="RNA methylase, PF01170 family"/>
    <property type="match status" value="1"/>
</dbReference>
<keyword evidence="6" id="KW-0819">tRNA processing</keyword>